<keyword evidence="2" id="KW-0678">Repressor</keyword>
<keyword evidence="4" id="KW-0805">Transcription regulation</keyword>
<keyword evidence="3" id="KW-0862">Zinc</keyword>
<keyword evidence="8" id="KW-1185">Reference proteome</keyword>
<evidence type="ECO:0000313" key="8">
    <source>
        <dbReference type="Proteomes" id="UP000603234"/>
    </source>
</evidence>
<dbReference type="EMBL" id="WJBC01000032">
    <property type="protein sequence ID" value="MBC3805499.1"/>
    <property type="molecule type" value="Genomic_DNA"/>
</dbReference>
<keyword evidence="5" id="KW-0238">DNA-binding</keyword>
<dbReference type="CDD" id="cd07153">
    <property type="entry name" value="Fur_like"/>
    <property type="match status" value="1"/>
</dbReference>
<organism evidence="7 8">
    <name type="scientific">Acetobacterium fimetarium</name>
    <dbReference type="NCBI Taxonomy" id="52691"/>
    <lineage>
        <taxon>Bacteria</taxon>
        <taxon>Bacillati</taxon>
        <taxon>Bacillota</taxon>
        <taxon>Clostridia</taxon>
        <taxon>Eubacteriales</taxon>
        <taxon>Eubacteriaceae</taxon>
        <taxon>Acetobacterium</taxon>
    </lineage>
</organism>
<evidence type="ECO:0000313" key="7">
    <source>
        <dbReference type="EMBL" id="MBC3805499.1"/>
    </source>
</evidence>
<gene>
    <name evidence="7" type="ORF">GH808_13860</name>
</gene>
<evidence type="ECO:0000256" key="6">
    <source>
        <dbReference type="ARBA" id="ARBA00023163"/>
    </source>
</evidence>
<comment type="caution">
    <text evidence="7">The sequence shown here is derived from an EMBL/GenBank/DDBJ whole genome shotgun (WGS) entry which is preliminary data.</text>
</comment>
<proteinExistence type="inferred from homology"/>
<sequence>MSETLSHKEALQHSGLKNTKQRSAILNILEKATQPLNADQIYLALVTEKVAINLSTVYRVLNTLAEKELIIKTSSVSDNKALFERNDFKHQHHLVCVECKEIILVDECPFEEYEKKLNEKIGFTILGHQLEIYGICDKCQKRIEEENKRSI</sequence>
<dbReference type="Proteomes" id="UP000603234">
    <property type="component" value="Unassembled WGS sequence"/>
</dbReference>
<name>A0ABR6WZ92_9FIRM</name>
<reference evidence="7 8" key="1">
    <citation type="journal article" date="2020" name="mSystems">
        <title>Defining Genomic and Predicted Metabolic Features of the Acetobacterium Genus.</title>
        <authorList>
            <person name="Ross D.E."/>
            <person name="Marshall C.W."/>
            <person name="Gulliver D."/>
            <person name="May H.D."/>
            <person name="Norman R.S."/>
        </authorList>
    </citation>
    <scope>NUCLEOTIDE SEQUENCE [LARGE SCALE GENOMIC DNA]</scope>
    <source>
        <strain evidence="7 8">DSM 8238</strain>
    </source>
</reference>
<evidence type="ECO:0000256" key="2">
    <source>
        <dbReference type="ARBA" id="ARBA00022491"/>
    </source>
</evidence>
<evidence type="ECO:0000256" key="3">
    <source>
        <dbReference type="ARBA" id="ARBA00022833"/>
    </source>
</evidence>
<evidence type="ECO:0000256" key="5">
    <source>
        <dbReference type="ARBA" id="ARBA00023125"/>
    </source>
</evidence>
<comment type="similarity">
    <text evidence="1">Belongs to the Fur family.</text>
</comment>
<dbReference type="PANTHER" id="PTHR33202">
    <property type="entry name" value="ZINC UPTAKE REGULATION PROTEIN"/>
    <property type="match status" value="1"/>
</dbReference>
<dbReference type="Gene3D" id="3.30.1490.190">
    <property type="match status" value="1"/>
</dbReference>
<protein>
    <submittedName>
        <fullName evidence="7">Transcriptional repressor</fullName>
    </submittedName>
</protein>
<dbReference type="InterPro" id="IPR043135">
    <property type="entry name" value="Fur_C"/>
</dbReference>
<dbReference type="PANTHER" id="PTHR33202:SF7">
    <property type="entry name" value="FERRIC UPTAKE REGULATION PROTEIN"/>
    <property type="match status" value="1"/>
</dbReference>
<dbReference type="Gene3D" id="1.10.10.10">
    <property type="entry name" value="Winged helix-like DNA-binding domain superfamily/Winged helix DNA-binding domain"/>
    <property type="match status" value="1"/>
</dbReference>
<dbReference type="RefSeq" id="WP_186843385.1">
    <property type="nucleotide sequence ID" value="NZ_WJBC01000032.1"/>
</dbReference>
<dbReference type="InterPro" id="IPR002481">
    <property type="entry name" value="FUR"/>
</dbReference>
<dbReference type="SUPFAM" id="SSF46785">
    <property type="entry name" value="Winged helix' DNA-binding domain"/>
    <property type="match status" value="1"/>
</dbReference>
<evidence type="ECO:0000256" key="1">
    <source>
        <dbReference type="ARBA" id="ARBA00007957"/>
    </source>
</evidence>
<accession>A0ABR6WZ92</accession>
<keyword evidence="6" id="KW-0804">Transcription</keyword>
<dbReference type="InterPro" id="IPR036388">
    <property type="entry name" value="WH-like_DNA-bd_sf"/>
</dbReference>
<evidence type="ECO:0000256" key="4">
    <source>
        <dbReference type="ARBA" id="ARBA00023015"/>
    </source>
</evidence>
<dbReference type="InterPro" id="IPR036390">
    <property type="entry name" value="WH_DNA-bd_sf"/>
</dbReference>
<dbReference type="Pfam" id="PF01475">
    <property type="entry name" value="FUR"/>
    <property type="match status" value="1"/>
</dbReference>